<dbReference type="EMBL" id="SEZJ01000030">
    <property type="protein sequence ID" value="RYU41315.1"/>
    <property type="molecule type" value="Genomic_DNA"/>
</dbReference>
<name>A0A4Q5K9B0_9GAMM</name>
<reference evidence="1 2" key="1">
    <citation type="submission" date="2019-02" db="EMBL/GenBank/DDBJ databases">
        <title>Genome sequences of Aliivibrio finisterrensis strains from farmed Atlantic salmon.</title>
        <authorList>
            <person name="Bowman J.P."/>
        </authorList>
    </citation>
    <scope>NUCLEOTIDE SEQUENCE [LARGE SCALE GENOMIC DNA]</scope>
    <source>
        <strain evidence="1 2">A32</strain>
    </source>
</reference>
<dbReference type="OrthoDB" id="5919075at2"/>
<organism evidence="1 2">
    <name type="scientific">Aliivibrio finisterrensis</name>
    <dbReference type="NCBI Taxonomy" id="511998"/>
    <lineage>
        <taxon>Bacteria</taxon>
        <taxon>Pseudomonadati</taxon>
        <taxon>Pseudomonadota</taxon>
        <taxon>Gammaproteobacteria</taxon>
        <taxon>Vibrionales</taxon>
        <taxon>Vibrionaceae</taxon>
        <taxon>Aliivibrio</taxon>
    </lineage>
</organism>
<evidence type="ECO:0000313" key="2">
    <source>
        <dbReference type="Proteomes" id="UP000293465"/>
    </source>
</evidence>
<proteinExistence type="predicted"/>
<gene>
    <name evidence="1" type="ORF">ERW49_18730</name>
</gene>
<dbReference type="GeneID" id="56277100"/>
<dbReference type="RefSeq" id="WP_130088379.1">
    <property type="nucleotide sequence ID" value="NZ_SEZJ01000030.1"/>
</dbReference>
<protein>
    <submittedName>
        <fullName evidence="1">Uncharacterized protein</fullName>
    </submittedName>
</protein>
<comment type="caution">
    <text evidence="1">The sequence shown here is derived from an EMBL/GenBank/DDBJ whole genome shotgun (WGS) entry which is preliminary data.</text>
</comment>
<sequence>MATLLNKDGSVVPPRPDADDSEVKAVIIHNAVESIFSERFCDFEDSEKDDLLCSLTKHWYEGCDEFQLAKGFERDGWDVDHNFFEKLVNACCTVSGALRELIEVWGDENNIIPPYQIGEKLDIGVITGSCNYYPATYEVLIHGEPTDSISRRLIKFEDAVPCPLNKHEVISMNKQQRLEEANKLIKSISSYGCKFFSGKSGCASLGYGIKPRVFFTDAKTSALIETHEHEWVGFSHGGTLRVLIEYLRDYINDDVKFNIECICTFRSDGSNTWGYDRLEAEKLVNEVKGLDMFNVSSKEAVMFKKH</sequence>
<accession>A0A4Q5K9B0</accession>
<dbReference type="Proteomes" id="UP000293465">
    <property type="component" value="Unassembled WGS sequence"/>
</dbReference>
<evidence type="ECO:0000313" key="1">
    <source>
        <dbReference type="EMBL" id="RYU41315.1"/>
    </source>
</evidence>
<dbReference type="AlphaFoldDB" id="A0A4Q5K9B0"/>